<feature type="region of interest" description="Disordered" evidence="1">
    <location>
        <begin position="194"/>
        <end position="231"/>
    </location>
</feature>
<feature type="signal peptide" evidence="2">
    <location>
        <begin position="1"/>
        <end position="26"/>
    </location>
</feature>
<dbReference type="EMBL" id="CP123584">
    <property type="protein sequence ID" value="WZK88744.1"/>
    <property type="molecule type" value="Genomic_DNA"/>
</dbReference>
<evidence type="ECO:0000256" key="2">
    <source>
        <dbReference type="SAM" id="SignalP"/>
    </source>
</evidence>
<dbReference type="RefSeq" id="WP_406646299.1">
    <property type="nucleotide sequence ID" value="NZ_CP123584.1"/>
</dbReference>
<name>A0ABZ2XRK6_9RHOB</name>
<evidence type="ECO:0000313" key="3">
    <source>
        <dbReference type="EMBL" id="WZK88744.1"/>
    </source>
</evidence>
<keyword evidence="4" id="KW-1185">Reference proteome</keyword>
<gene>
    <name evidence="3" type="ORF">QEZ52_19435</name>
</gene>
<evidence type="ECO:0000313" key="4">
    <source>
        <dbReference type="Proteomes" id="UP001623232"/>
    </source>
</evidence>
<proteinExistence type="predicted"/>
<reference evidence="3 4" key="1">
    <citation type="submission" date="2023-04" db="EMBL/GenBank/DDBJ databases">
        <title>Complete genome sequence of Alisedimentitalea scapharcae.</title>
        <authorList>
            <person name="Rong J.-C."/>
            <person name="Yi M.-L."/>
            <person name="Zhao Q."/>
        </authorList>
    </citation>
    <scope>NUCLEOTIDE SEQUENCE [LARGE SCALE GENOMIC DNA]</scope>
    <source>
        <strain evidence="3 4">KCTC 42119</strain>
    </source>
</reference>
<accession>A0ABZ2XRK6</accession>
<organism evidence="3 4">
    <name type="scientific">Aliisedimentitalea scapharcae</name>
    <dbReference type="NCBI Taxonomy" id="1524259"/>
    <lineage>
        <taxon>Bacteria</taxon>
        <taxon>Pseudomonadati</taxon>
        <taxon>Pseudomonadota</taxon>
        <taxon>Alphaproteobacteria</taxon>
        <taxon>Rhodobacterales</taxon>
        <taxon>Roseobacteraceae</taxon>
        <taxon>Aliisedimentitalea</taxon>
    </lineage>
</organism>
<protein>
    <recommendedName>
        <fullName evidence="5">Dihydroxy-acid dehydratase</fullName>
    </recommendedName>
</protein>
<keyword evidence="2" id="KW-0732">Signal</keyword>
<dbReference type="Proteomes" id="UP001623232">
    <property type="component" value="Chromosome"/>
</dbReference>
<evidence type="ECO:0008006" key="5">
    <source>
        <dbReference type="Google" id="ProtNLM"/>
    </source>
</evidence>
<sequence length="244" mass="25975">MNTGSVIKTLCWLAFIATLAACSAPAKRSFVSDRPPSGSVSNSELRQASLAKGRVVISAPRGYCIAPDTIRFSSEDDFVLIARCDMVGANGFFASREPALISVMVGRRPDASQPTLADLERLATTEDILDRRPDSDPPMIRLRSAEPGIDGASPQHWRAAFSVNGHLVALALYAPEGSSTQASRGARLLTELTRETRASSQLPTQPVPPALRGSKKASSLRPLLRPHSAGNRAATGGKIIALFD</sequence>
<evidence type="ECO:0000256" key="1">
    <source>
        <dbReference type="SAM" id="MobiDB-lite"/>
    </source>
</evidence>
<feature type="chain" id="PRO_5045978047" description="Dihydroxy-acid dehydratase" evidence="2">
    <location>
        <begin position="27"/>
        <end position="244"/>
    </location>
</feature>